<feature type="transmembrane region" description="Helical" evidence="1">
    <location>
        <begin position="40"/>
        <end position="61"/>
    </location>
</feature>
<reference evidence="3 4" key="1">
    <citation type="submission" date="2020-05" db="EMBL/GenBank/DDBJ databases">
        <title>Thiomicrorhabdus sediminis sp.nov. and Thiomicrorhabdus xiamenensis sp.nov., novel sulfur-oxidizing bacteria isolated from coastal sediment.</title>
        <authorList>
            <person name="Liu X."/>
        </authorList>
    </citation>
    <scope>NUCLEOTIDE SEQUENCE [LARGE SCALE GENOMIC DNA]</scope>
    <source>
        <strain evidence="3 4">G2</strain>
    </source>
</reference>
<dbReference type="EMBL" id="CP054020">
    <property type="protein sequence ID" value="QKI88620.1"/>
    <property type="molecule type" value="Genomic_DNA"/>
</dbReference>
<evidence type="ECO:0000256" key="1">
    <source>
        <dbReference type="SAM" id="Phobius"/>
    </source>
</evidence>
<dbReference type="Proteomes" id="UP000504724">
    <property type="component" value="Chromosome"/>
</dbReference>
<dbReference type="KEGG" id="txa:HQN79_03050"/>
<feature type="transmembrane region" description="Helical" evidence="1">
    <location>
        <begin position="12"/>
        <end position="34"/>
    </location>
</feature>
<dbReference type="InterPro" id="IPR005804">
    <property type="entry name" value="FA_desaturase_dom"/>
</dbReference>
<dbReference type="GO" id="GO:0006629">
    <property type="term" value="P:lipid metabolic process"/>
    <property type="evidence" value="ECO:0007669"/>
    <property type="project" value="InterPro"/>
</dbReference>
<keyword evidence="4" id="KW-1185">Reference proteome</keyword>
<dbReference type="AlphaFoldDB" id="A0A7D4SHQ9"/>
<keyword evidence="1" id="KW-0472">Membrane</keyword>
<evidence type="ECO:0000313" key="4">
    <source>
        <dbReference type="Proteomes" id="UP000504724"/>
    </source>
</evidence>
<gene>
    <name evidence="3" type="ORF">HQN79_03050</name>
</gene>
<protein>
    <submittedName>
        <fullName evidence="3">Fatty acid desaturase</fullName>
    </submittedName>
</protein>
<sequence>MPSTTKTFRHDDALLPTLLATGYALSGYLVGGYWMLIDGWYFNLPGVLWFAHSMVIAAYLIHEAAHQSVFRKKQANRWYGELLLWITGSSYSDFNDIVHKHNRHHSDRADIVSFDFRPILEKHPFFLKTLQILEWAYIPALEILMHTLVIILPFVKTNRRQRRLRVLSVLVVRLALFAWLASISIHFLWLYALAYLLFLTVMRFMDVHQHTYEVYETLDSPRGPEARLRDRDFEEHNTYSNLLSVKYPWINLLVLNFCYHNVHHHQQLQPWYRLPKLHKQMYGDDEQQVLTFRHLIKSFHKYRIPRILNGDPIDLPVKHDEGESFIGVDGVSFLTAH</sequence>
<accession>A0A7D4SHQ9</accession>
<feature type="transmembrane region" description="Helical" evidence="1">
    <location>
        <begin position="175"/>
        <end position="198"/>
    </location>
</feature>
<keyword evidence="1" id="KW-1133">Transmembrane helix</keyword>
<proteinExistence type="predicted"/>
<keyword evidence="1" id="KW-0812">Transmembrane</keyword>
<organism evidence="3 4">
    <name type="scientific">Thiomicrorhabdus xiamenensis</name>
    <dbReference type="NCBI Taxonomy" id="2739063"/>
    <lineage>
        <taxon>Bacteria</taxon>
        <taxon>Pseudomonadati</taxon>
        <taxon>Pseudomonadota</taxon>
        <taxon>Gammaproteobacteria</taxon>
        <taxon>Thiotrichales</taxon>
        <taxon>Piscirickettsiaceae</taxon>
        <taxon>Thiomicrorhabdus</taxon>
    </lineage>
</organism>
<feature type="domain" description="Fatty acid desaturase" evidence="2">
    <location>
        <begin position="39"/>
        <end position="294"/>
    </location>
</feature>
<dbReference type="RefSeq" id="WP_173284218.1">
    <property type="nucleotide sequence ID" value="NZ_CP054020.1"/>
</dbReference>
<feature type="transmembrane region" description="Helical" evidence="1">
    <location>
        <begin position="135"/>
        <end position="155"/>
    </location>
</feature>
<evidence type="ECO:0000259" key="2">
    <source>
        <dbReference type="Pfam" id="PF00487"/>
    </source>
</evidence>
<name>A0A7D4SHQ9_9GAMM</name>
<dbReference type="Pfam" id="PF00487">
    <property type="entry name" value="FA_desaturase"/>
    <property type="match status" value="1"/>
</dbReference>
<evidence type="ECO:0000313" key="3">
    <source>
        <dbReference type="EMBL" id="QKI88620.1"/>
    </source>
</evidence>